<keyword evidence="1" id="KW-0675">Receptor</keyword>
<evidence type="ECO:0000313" key="2">
    <source>
        <dbReference type="Proteomes" id="UP000805704"/>
    </source>
</evidence>
<proteinExistence type="predicted"/>
<evidence type="ECO:0000313" key="1">
    <source>
        <dbReference type="EMBL" id="KAG8000742.1"/>
    </source>
</evidence>
<name>A0ACB7EEZ9_NIBAL</name>
<feature type="non-terminal residue" evidence="1">
    <location>
        <position position="1"/>
    </location>
</feature>
<gene>
    <name evidence="1" type="primary">EDAR</name>
    <name evidence="1" type="ORF">GBF38_017229</name>
</gene>
<dbReference type="EMBL" id="CM024796">
    <property type="protein sequence ID" value="KAG8000742.1"/>
    <property type="molecule type" value="Genomic_DNA"/>
</dbReference>
<protein>
    <submittedName>
        <fullName evidence="1">Tumor necrosis factor receptor superfamily member EDAR</fullName>
    </submittedName>
</protein>
<dbReference type="Proteomes" id="UP000805704">
    <property type="component" value="Chromosome 8"/>
</dbReference>
<organism evidence="1 2">
    <name type="scientific">Nibea albiflora</name>
    <name type="common">Yellow drum</name>
    <name type="synonym">Corvina albiflora</name>
    <dbReference type="NCBI Taxonomy" id="240163"/>
    <lineage>
        <taxon>Eukaryota</taxon>
        <taxon>Metazoa</taxon>
        <taxon>Chordata</taxon>
        <taxon>Craniata</taxon>
        <taxon>Vertebrata</taxon>
        <taxon>Euteleostomi</taxon>
        <taxon>Actinopterygii</taxon>
        <taxon>Neopterygii</taxon>
        <taxon>Teleostei</taxon>
        <taxon>Neoteleostei</taxon>
        <taxon>Acanthomorphata</taxon>
        <taxon>Eupercaria</taxon>
        <taxon>Sciaenidae</taxon>
        <taxon>Nibea</taxon>
    </lineage>
</organism>
<keyword evidence="2" id="KW-1185">Reference proteome</keyword>
<comment type="caution">
    <text evidence="1">The sequence shown here is derived from an EMBL/GenBank/DDBJ whole genome shotgun (WGS) entry which is preliminary data.</text>
</comment>
<sequence>SLQVCCMFASAEYSSCGEYEFFNQTSNSCQACPQCQPGQEPHMTCGYGVKDEDFACVPCPQGKYSKGKYEICRRHKDCDALYKASVRVAGTPDSDAECGPCLPGYYMLENRPKNIYGMVCHSCQNAPPNTKECNGPKNKPLIDPGSTTVFPHPHKDNVVIYSEKDEFDKLKAPPQKTVKSENDASSENEQLLSRSIDSDEEAASEKQGLADTNNPNLCLVNLGNKPDLCLLSLGLLDRDRACNGTPTIAAGQSSNIPSPNHITSSNHVSNGNPINNNNKTPGMLQSRRKKILDLYARACNVTEGLSPTELPFDCLEKASRMLSSSYSSEAAVVKTWRHLAESFGLKARRDRWHERRPAAVRAGEHGGLQHP</sequence>
<accession>A0ACB7EEZ9</accession>
<reference evidence="1" key="1">
    <citation type="submission" date="2020-04" db="EMBL/GenBank/DDBJ databases">
        <title>A chromosome-scale assembly and high-density genetic map of the yellow drum (Nibea albiflora) genome.</title>
        <authorList>
            <person name="Xu D."/>
            <person name="Zhang W."/>
            <person name="Chen R."/>
            <person name="Tan P."/>
            <person name="Wang L."/>
            <person name="Song H."/>
            <person name="Tian L."/>
            <person name="Zhu Q."/>
            <person name="Wang B."/>
        </authorList>
    </citation>
    <scope>NUCLEOTIDE SEQUENCE</scope>
    <source>
        <strain evidence="1">ZJHYS-2018</strain>
    </source>
</reference>